<dbReference type="EMBL" id="MLAK01001108">
    <property type="protein sequence ID" value="OHS97561.1"/>
    <property type="molecule type" value="Genomic_DNA"/>
</dbReference>
<dbReference type="Proteomes" id="UP000179807">
    <property type="component" value="Unassembled WGS sequence"/>
</dbReference>
<name>A0A1J4JFX9_9EUKA</name>
<accession>A0A1J4JFX9</accession>
<gene>
    <name evidence="1" type="ORF">TRFO_36215</name>
</gene>
<protein>
    <submittedName>
        <fullName evidence="1">Uncharacterized protein</fullName>
    </submittedName>
</protein>
<evidence type="ECO:0000313" key="1">
    <source>
        <dbReference type="EMBL" id="OHS97561.1"/>
    </source>
</evidence>
<sequence length="322" mass="37261">MSLLQTSLLFSTPHNISENERTSTITDEDKSRIKMMFKDEYSQQIYIWALMSCKSKQKTFFDMLDGEQQQSRMKERGVEKLNFSIRVPDLVIRKANCQIDINRSWIGTPHSKQTNPNKFASPGTDEVFNHTPLRSVPEQKSTLSQFIVKKIMKPNHASKVCQYADDYYNLLHELLNVIEKKVNFLPIDTLYNHETLSPRSARVTNTKKMGEDHLDDIINSNKHNHMHSPPLTSRSITNHPRFEIKTGMTTTQDSYSPELRRGIDTRPPVLIRPTEQKQSFASFPSLNEPIVYVKNELIMKQSSTNTETGRKYKSIFESETCL</sequence>
<reference evidence="1" key="1">
    <citation type="submission" date="2016-10" db="EMBL/GenBank/DDBJ databases">
        <authorList>
            <person name="Benchimol M."/>
            <person name="Almeida L.G."/>
            <person name="Vasconcelos A.T."/>
            <person name="Perreira-Neves A."/>
            <person name="Rosa I.A."/>
            <person name="Tasca T."/>
            <person name="Bogo M.R."/>
            <person name="de Souza W."/>
        </authorList>
    </citation>
    <scope>NUCLEOTIDE SEQUENCE [LARGE SCALE GENOMIC DNA]</scope>
    <source>
        <strain evidence="1">K</strain>
    </source>
</reference>
<comment type="caution">
    <text evidence="1">The sequence shown here is derived from an EMBL/GenBank/DDBJ whole genome shotgun (WGS) entry which is preliminary data.</text>
</comment>
<organism evidence="1 2">
    <name type="scientific">Tritrichomonas foetus</name>
    <dbReference type="NCBI Taxonomy" id="1144522"/>
    <lineage>
        <taxon>Eukaryota</taxon>
        <taxon>Metamonada</taxon>
        <taxon>Parabasalia</taxon>
        <taxon>Tritrichomonadida</taxon>
        <taxon>Tritrichomonadidae</taxon>
        <taxon>Tritrichomonas</taxon>
    </lineage>
</organism>
<proteinExistence type="predicted"/>
<dbReference type="GeneID" id="94845397"/>
<dbReference type="RefSeq" id="XP_068350698.1">
    <property type="nucleotide sequence ID" value="XM_068510693.1"/>
</dbReference>
<dbReference type="VEuPathDB" id="TrichDB:TRFO_36215"/>
<dbReference type="AlphaFoldDB" id="A0A1J4JFX9"/>
<evidence type="ECO:0000313" key="2">
    <source>
        <dbReference type="Proteomes" id="UP000179807"/>
    </source>
</evidence>
<keyword evidence="2" id="KW-1185">Reference proteome</keyword>